<dbReference type="AlphaFoldDB" id="A0A3A5MC87"/>
<dbReference type="OrthoDB" id="4955224at2"/>
<feature type="transmembrane region" description="Helical" evidence="2">
    <location>
        <begin position="67"/>
        <end position="89"/>
    </location>
</feature>
<evidence type="ECO:0000313" key="5">
    <source>
        <dbReference type="Proteomes" id="UP000272560"/>
    </source>
</evidence>
<keyword evidence="2" id="KW-0472">Membrane</keyword>
<proteinExistence type="predicted"/>
<dbReference type="InterPro" id="IPR012495">
    <property type="entry name" value="TadE-like_dom"/>
</dbReference>
<feature type="compositionally biased region" description="Low complexity" evidence="1">
    <location>
        <begin position="34"/>
        <end position="47"/>
    </location>
</feature>
<reference evidence="4 5" key="1">
    <citation type="submission" date="2018-09" db="EMBL/GenBank/DDBJ databases">
        <title>Novel species of Arthrobacter.</title>
        <authorList>
            <person name="Liu Q."/>
            <person name="Xin Y.-H."/>
        </authorList>
    </citation>
    <scope>NUCLEOTIDE SEQUENCE [LARGE SCALE GENOMIC DNA]</scope>
    <source>
        <strain evidence="4 5">Hz2</strain>
    </source>
</reference>
<comment type="caution">
    <text evidence="4">The sequence shown here is derived from an EMBL/GenBank/DDBJ whole genome shotgun (WGS) entry which is preliminary data.</text>
</comment>
<evidence type="ECO:0000259" key="3">
    <source>
        <dbReference type="Pfam" id="PF07811"/>
    </source>
</evidence>
<keyword evidence="2" id="KW-1133">Transmembrane helix</keyword>
<evidence type="ECO:0000256" key="1">
    <source>
        <dbReference type="SAM" id="MobiDB-lite"/>
    </source>
</evidence>
<dbReference type="Proteomes" id="UP000272560">
    <property type="component" value="Unassembled WGS sequence"/>
</dbReference>
<dbReference type="InterPro" id="IPR049790">
    <property type="entry name" value="Rv3655c/TadE"/>
</dbReference>
<dbReference type="NCBIfam" id="NF041390">
    <property type="entry name" value="TadE_Rv3655c"/>
    <property type="match status" value="1"/>
</dbReference>
<feature type="region of interest" description="Disordered" evidence="1">
    <location>
        <begin position="1"/>
        <end position="47"/>
    </location>
</feature>
<protein>
    <submittedName>
        <fullName evidence="4">TadE family protein</fullName>
    </submittedName>
</protein>
<keyword evidence="5" id="KW-1185">Reference proteome</keyword>
<sequence>MRKGQGGSGHNDAVPAAARPPTGRVGRACGGRQGRVSTRSRAGGAAAPRLAARWADRRVKRAERGSVTAEVAVVLPALVVLLGLLLGMAHVGIVQLRIEEAARAGAREVMRGEGSASVEQTVRRLAGSEASAQVVSDSGWTTVEVRARVEGPVVELMNIELVASASGKEEHGG</sequence>
<accession>A0A3A5MC87</accession>
<organism evidence="4 5">
    <name type="scientific">Arthrobacter cheniae</name>
    <dbReference type="NCBI Taxonomy" id="1258888"/>
    <lineage>
        <taxon>Bacteria</taxon>
        <taxon>Bacillati</taxon>
        <taxon>Actinomycetota</taxon>
        <taxon>Actinomycetes</taxon>
        <taxon>Micrococcales</taxon>
        <taxon>Micrococcaceae</taxon>
        <taxon>Arthrobacter</taxon>
    </lineage>
</organism>
<dbReference type="Pfam" id="PF07811">
    <property type="entry name" value="TadE"/>
    <property type="match status" value="1"/>
</dbReference>
<evidence type="ECO:0000256" key="2">
    <source>
        <dbReference type="SAM" id="Phobius"/>
    </source>
</evidence>
<keyword evidence="2" id="KW-0812">Transmembrane</keyword>
<gene>
    <name evidence="4" type="ORF">D6T63_01800</name>
</gene>
<name>A0A3A5MC87_9MICC</name>
<dbReference type="EMBL" id="QZVT01000001">
    <property type="protein sequence ID" value="RJT83209.1"/>
    <property type="molecule type" value="Genomic_DNA"/>
</dbReference>
<evidence type="ECO:0000313" key="4">
    <source>
        <dbReference type="EMBL" id="RJT83209.1"/>
    </source>
</evidence>
<feature type="domain" description="TadE-like" evidence="3">
    <location>
        <begin position="65"/>
        <end position="107"/>
    </location>
</feature>